<reference evidence="1" key="1">
    <citation type="submission" date="2020-11" db="EMBL/GenBank/DDBJ databases">
        <authorList>
            <person name="Tran Van P."/>
        </authorList>
    </citation>
    <scope>NUCLEOTIDE SEQUENCE</scope>
</reference>
<organism evidence="1">
    <name type="scientific">Timema shepardi</name>
    <name type="common">Walking stick</name>
    <dbReference type="NCBI Taxonomy" id="629360"/>
    <lineage>
        <taxon>Eukaryota</taxon>
        <taxon>Metazoa</taxon>
        <taxon>Ecdysozoa</taxon>
        <taxon>Arthropoda</taxon>
        <taxon>Hexapoda</taxon>
        <taxon>Insecta</taxon>
        <taxon>Pterygota</taxon>
        <taxon>Neoptera</taxon>
        <taxon>Polyneoptera</taxon>
        <taxon>Phasmatodea</taxon>
        <taxon>Timematodea</taxon>
        <taxon>Timematoidea</taxon>
        <taxon>Timematidae</taxon>
        <taxon>Timema</taxon>
    </lineage>
</organism>
<evidence type="ECO:0000313" key="1">
    <source>
        <dbReference type="EMBL" id="CAD7268724.1"/>
    </source>
</evidence>
<sequence>MLKVRTLLNPLLRLRFLSSEKQRRASAFKIPKHEFHDRLVHTEFYDEVKTDKAMKGASTSQFNDVI</sequence>
<dbReference type="EMBL" id="OC015944">
    <property type="protein sequence ID" value="CAD7268724.1"/>
    <property type="molecule type" value="Genomic_DNA"/>
</dbReference>
<proteinExistence type="predicted"/>
<name>A0A7R9G7J1_TIMSH</name>
<accession>A0A7R9G7J1</accession>
<gene>
    <name evidence="1" type="ORF">TSIB3V08_LOCUS12724</name>
</gene>
<dbReference type="AlphaFoldDB" id="A0A7R9G7J1"/>
<protein>
    <submittedName>
        <fullName evidence="1">Uncharacterized protein</fullName>
    </submittedName>
</protein>